<reference evidence="2 3" key="1">
    <citation type="submission" date="2016-12" db="EMBL/GenBank/DDBJ databases">
        <title>Complete genome sequence of Clostridium kluyveri JZZ isolated from the pit mud of a Chinese flavor liquor-making factory.</title>
        <authorList>
            <person name="Wang Y."/>
        </authorList>
    </citation>
    <scope>NUCLEOTIDE SEQUENCE [LARGE SCALE GENOMIC DNA]</scope>
    <source>
        <strain evidence="2 3">JZZ</strain>
    </source>
</reference>
<protein>
    <submittedName>
        <fullName evidence="2">Uncharacterized protein</fullName>
    </submittedName>
</protein>
<feature type="transmembrane region" description="Helical" evidence="1">
    <location>
        <begin position="133"/>
        <end position="155"/>
    </location>
</feature>
<evidence type="ECO:0000313" key="2">
    <source>
        <dbReference type="EMBL" id="APM40683.1"/>
    </source>
</evidence>
<dbReference type="AlphaFoldDB" id="A0A1L5FCK3"/>
<dbReference type="EMBL" id="CP018335">
    <property type="protein sequence ID" value="APM40683.1"/>
    <property type="molecule type" value="Genomic_DNA"/>
</dbReference>
<dbReference type="RefSeq" id="WP_073540255.1">
    <property type="nucleotide sequence ID" value="NZ_CP018335.1"/>
</dbReference>
<name>A0A1L5FCK3_CLOKL</name>
<keyword evidence="1" id="KW-0812">Transmembrane</keyword>
<proteinExistence type="predicted"/>
<feature type="transmembrane region" description="Helical" evidence="1">
    <location>
        <begin position="69"/>
        <end position="92"/>
    </location>
</feature>
<organism evidence="2 3">
    <name type="scientific">Clostridium kluyveri</name>
    <dbReference type="NCBI Taxonomy" id="1534"/>
    <lineage>
        <taxon>Bacteria</taxon>
        <taxon>Bacillati</taxon>
        <taxon>Bacillota</taxon>
        <taxon>Clostridia</taxon>
        <taxon>Eubacteriales</taxon>
        <taxon>Clostridiaceae</taxon>
        <taxon>Clostridium</taxon>
    </lineage>
</organism>
<feature type="transmembrane region" description="Helical" evidence="1">
    <location>
        <begin position="104"/>
        <end position="127"/>
    </location>
</feature>
<keyword evidence="1" id="KW-0472">Membrane</keyword>
<keyword evidence="1" id="KW-1133">Transmembrane helix</keyword>
<sequence>MAIFIPTAHFTKLMNLGGRRKEFFKSAIFSYIPAIVIAAAVSIITRLTIDKAIVLSGKLSDTVDLLDVLGFASHGSLSAFFQISAVLFLFCCILHTMMLIQGKWYGWIVDIFIIVMIFSPLNAALVWFFNMVIFHNIILVQIISCLLFGSVIYALSFIPIQNKPI</sequence>
<feature type="transmembrane region" description="Helical" evidence="1">
    <location>
        <begin position="28"/>
        <end position="49"/>
    </location>
</feature>
<evidence type="ECO:0000313" key="3">
    <source>
        <dbReference type="Proteomes" id="UP000184604"/>
    </source>
</evidence>
<accession>A0A1L5FCK3</accession>
<gene>
    <name evidence="2" type="ORF">BS101_19095</name>
</gene>
<evidence type="ECO:0000256" key="1">
    <source>
        <dbReference type="SAM" id="Phobius"/>
    </source>
</evidence>
<dbReference type="Proteomes" id="UP000184604">
    <property type="component" value="Chromosome"/>
</dbReference>